<keyword evidence="6 7" id="KW-0472">Membrane</keyword>
<evidence type="ECO:0000256" key="7">
    <source>
        <dbReference type="SAM" id="Phobius"/>
    </source>
</evidence>
<evidence type="ECO:0000256" key="4">
    <source>
        <dbReference type="ARBA" id="ARBA00022692"/>
    </source>
</evidence>
<feature type="transmembrane region" description="Helical" evidence="7">
    <location>
        <begin position="47"/>
        <end position="76"/>
    </location>
</feature>
<dbReference type="Proteomes" id="UP000739565">
    <property type="component" value="Unassembled WGS sequence"/>
</dbReference>
<reference evidence="8" key="1">
    <citation type="submission" date="2021-07" db="EMBL/GenBank/DDBJ databases">
        <title>New genus and species of the family Alcaligenaceae.</title>
        <authorList>
            <person name="Hahn M.W."/>
        </authorList>
    </citation>
    <scope>NUCLEOTIDE SEQUENCE</scope>
    <source>
        <strain evidence="8">LF4-65</strain>
    </source>
</reference>
<accession>A0A953N910</accession>
<comment type="subcellular location">
    <subcellularLocation>
        <location evidence="1">Cell inner membrane</location>
    </subcellularLocation>
</comment>
<feature type="transmembrane region" description="Helical" evidence="7">
    <location>
        <begin position="222"/>
        <end position="242"/>
    </location>
</feature>
<dbReference type="EMBL" id="JAHXRI010000001">
    <property type="protein sequence ID" value="MBZ1349349.1"/>
    <property type="molecule type" value="Genomic_DNA"/>
</dbReference>
<evidence type="ECO:0000256" key="5">
    <source>
        <dbReference type="ARBA" id="ARBA00022989"/>
    </source>
</evidence>
<keyword evidence="2" id="KW-1003">Cell membrane</keyword>
<dbReference type="RefSeq" id="WP_259659752.1">
    <property type="nucleotide sequence ID" value="NZ_JAHXRI010000001.1"/>
</dbReference>
<name>A0A953N910_9BURK</name>
<evidence type="ECO:0000313" key="8">
    <source>
        <dbReference type="EMBL" id="MBZ1349349.1"/>
    </source>
</evidence>
<organism evidence="8 9">
    <name type="scientific">Zwartia hollandica</name>
    <dbReference type="NCBI Taxonomy" id="324606"/>
    <lineage>
        <taxon>Bacteria</taxon>
        <taxon>Pseudomonadati</taxon>
        <taxon>Pseudomonadota</taxon>
        <taxon>Betaproteobacteria</taxon>
        <taxon>Burkholderiales</taxon>
        <taxon>Alcaligenaceae</taxon>
        <taxon>Zwartia</taxon>
    </lineage>
</organism>
<dbReference type="GO" id="GO:0005886">
    <property type="term" value="C:plasma membrane"/>
    <property type="evidence" value="ECO:0007669"/>
    <property type="project" value="UniProtKB-SubCell"/>
</dbReference>
<feature type="transmembrane region" description="Helical" evidence="7">
    <location>
        <begin position="171"/>
        <end position="189"/>
    </location>
</feature>
<feature type="transmembrane region" description="Helical" evidence="7">
    <location>
        <begin position="346"/>
        <end position="366"/>
    </location>
</feature>
<evidence type="ECO:0000256" key="3">
    <source>
        <dbReference type="ARBA" id="ARBA00022519"/>
    </source>
</evidence>
<feature type="transmembrane region" description="Helical" evidence="7">
    <location>
        <begin position="316"/>
        <end position="334"/>
    </location>
</feature>
<dbReference type="PANTHER" id="PTHR30462">
    <property type="entry name" value="INTERMEMBRANE TRANSPORT PROTEIN PQIB-RELATED"/>
    <property type="match status" value="1"/>
</dbReference>
<sequence>MSGTPLVLTCHHCGASFQRVQLVPGQWAQCVRCDSVLETYATFTPSAWLAVVCAAILTLALANAYPVATLVVQGAAQPASFFDAVVITWQTGYPEVALLTLAAGFVLPALHLGLLAWVLCWLVSGRLPPQFDRLLDWLERIKPWCMVPVFLMGVLVSVVKLAGLATLVPGVGLFATAVSAVLITSLSRLSAFRLRTIAFDAALPVGPVHEQGPPSPAQFTRIWALLLAALILYIPANLLPIMSIDAITGSSAHTIMGGVIELVGMGSWDIALVVFIASVVVPSFKLICLATLVWLAQQKNGQALRRRTHLYGMVEFIGQWSMLDVFVVILLSALGRFGALLSIQPGAGAVAFGAVVVLTMLAAMSFDPRLAWRRAGYRKHLSVQP</sequence>
<evidence type="ECO:0000256" key="6">
    <source>
        <dbReference type="ARBA" id="ARBA00023136"/>
    </source>
</evidence>
<keyword evidence="3" id="KW-0997">Cell inner membrane</keyword>
<evidence type="ECO:0000256" key="1">
    <source>
        <dbReference type="ARBA" id="ARBA00004533"/>
    </source>
</evidence>
<evidence type="ECO:0000256" key="2">
    <source>
        <dbReference type="ARBA" id="ARBA00022475"/>
    </source>
</evidence>
<feature type="transmembrane region" description="Helical" evidence="7">
    <location>
        <begin position="96"/>
        <end position="123"/>
    </location>
</feature>
<comment type="caution">
    <text evidence="8">The sequence shown here is derived from an EMBL/GenBank/DDBJ whole genome shotgun (WGS) entry which is preliminary data.</text>
</comment>
<gene>
    <name evidence="8" type="ORF">KZZ10_01700</name>
</gene>
<dbReference type="Pfam" id="PF04403">
    <property type="entry name" value="PqiA"/>
    <property type="match status" value="2"/>
</dbReference>
<dbReference type="InterPro" id="IPR007498">
    <property type="entry name" value="PqiA-like"/>
</dbReference>
<dbReference type="AlphaFoldDB" id="A0A953N910"/>
<keyword evidence="4 7" id="KW-0812">Transmembrane</keyword>
<feature type="transmembrane region" description="Helical" evidence="7">
    <location>
        <begin position="270"/>
        <end position="295"/>
    </location>
</feature>
<protein>
    <submittedName>
        <fullName evidence="8">Paraquat-inducible protein A</fullName>
    </submittedName>
</protein>
<feature type="transmembrane region" description="Helical" evidence="7">
    <location>
        <begin position="144"/>
        <end position="165"/>
    </location>
</feature>
<proteinExistence type="predicted"/>
<dbReference type="InterPro" id="IPR051800">
    <property type="entry name" value="PqiA-PqiB_transport"/>
</dbReference>
<dbReference type="PANTHER" id="PTHR30462:SF3">
    <property type="entry name" value="INTERMEMBRANE TRANSPORT PROTEIN PQIA"/>
    <property type="match status" value="1"/>
</dbReference>
<evidence type="ECO:0000313" key="9">
    <source>
        <dbReference type="Proteomes" id="UP000739565"/>
    </source>
</evidence>
<keyword evidence="5 7" id="KW-1133">Transmembrane helix</keyword>
<keyword evidence="9" id="KW-1185">Reference proteome</keyword>